<evidence type="ECO:0000259" key="3">
    <source>
        <dbReference type="PROSITE" id="PS50940"/>
    </source>
</evidence>
<organism evidence="4 5">
    <name type="scientific">Pararge aegeria aegeria</name>
    <dbReference type="NCBI Taxonomy" id="348720"/>
    <lineage>
        <taxon>Eukaryota</taxon>
        <taxon>Metazoa</taxon>
        <taxon>Ecdysozoa</taxon>
        <taxon>Arthropoda</taxon>
        <taxon>Hexapoda</taxon>
        <taxon>Insecta</taxon>
        <taxon>Pterygota</taxon>
        <taxon>Neoptera</taxon>
        <taxon>Endopterygota</taxon>
        <taxon>Lepidoptera</taxon>
        <taxon>Glossata</taxon>
        <taxon>Ditrysia</taxon>
        <taxon>Papilionoidea</taxon>
        <taxon>Nymphalidae</taxon>
        <taxon>Satyrinae</taxon>
        <taxon>Satyrini</taxon>
        <taxon>Parargina</taxon>
        <taxon>Pararge</taxon>
    </lineage>
</organism>
<dbReference type="Gene3D" id="2.170.140.10">
    <property type="entry name" value="Chitin binding domain"/>
    <property type="match status" value="1"/>
</dbReference>
<dbReference type="PANTHER" id="PTHR22933">
    <property type="entry name" value="FI18007P1-RELATED"/>
    <property type="match status" value="1"/>
</dbReference>
<dbReference type="GO" id="GO:0005576">
    <property type="term" value="C:extracellular region"/>
    <property type="evidence" value="ECO:0007669"/>
    <property type="project" value="InterPro"/>
</dbReference>
<feature type="region of interest" description="Disordered" evidence="1">
    <location>
        <begin position="440"/>
        <end position="474"/>
    </location>
</feature>
<evidence type="ECO:0000313" key="4">
    <source>
        <dbReference type="EMBL" id="CAH2237853.1"/>
    </source>
</evidence>
<feature type="region of interest" description="Disordered" evidence="1">
    <location>
        <begin position="120"/>
        <end position="139"/>
    </location>
</feature>
<feature type="signal peptide" evidence="2">
    <location>
        <begin position="1"/>
        <end position="29"/>
    </location>
</feature>
<dbReference type="GO" id="GO:0008061">
    <property type="term" value="F:chitin binding"/>
    <property type="evidence" value="ECO:0007669"/>
    <property type="project" value="InterPro"/>
</dbReference>
<protein>
    <submittedName>
        <fullName evidence="4">Jg2399 protein</fullName>
    </submittedName>
</protein>
<dbReference type="InterPro" id="IPR036508">
    <property type="entry name" value="Chitin-bd_dom_sf"/>
</dbReference>
<dbReference type="InterPro" id="IPR002557">
    <property type="entry name" value="Chitin-bd_dom"/>
</dbReference>
<dbReference type="OrthoDB" id="6379319at2759"/>
<keyword evidence="2" id="KW-0732">Signal</keyword>
<comment type="caution">
    <text evidence="4">The sequence shown here is derived from an EMBL/GenBank/DDBJ whole genome shotgun (WGS) entry which is preliminary data.</text>
</comment>
<sequence length="545" mass="61819">MCVQSVDMLSRRHYFWLCATLASFLAVVAQTGARVKSPATRFTCQGRASGYYADVETGCQVYHMCDGLGRQFSYSCPNTTLFQQRMLVCDHWYMVNCTNSESDYDANLLIGQRDKPFVSDEDMRQRTPRPDILSVPPNSKYYDGLKEAESKYPFHPDNSIVGISESFSSSDNDLDSDKRNYRPPSSWSMKTKRLPVAGIDTNEEFNFNSKNPKRPGPVVEINEDHFTFNNKKTTPKPPTKDTNSKEFVFNKPDPEQTFEANRVRPNINVSPPSKVLVAPFLPPADSQSEEYEIDVRIKTQDPVVNFIKRFDPNSPDSLKTTMTRSEIIDLNRHLPDAQVSSEEERIPRKNKNFGNNFNVLQNDKKKGLSESTRFEKVNVKPKTEITTESNDNLVAVPSRELQPPKNDMTSYASTTMGPPIYYEWKWAVPAFDLEPPKLSNDTTANATKPVKPIKRPFSDNTRTTPQPVEIQPSNTEYNTSSYFIPDFVFPLDRPHPGYDDESAQTSFQVEVSRPGRASYGENPACPQCHPAYLNPGTCEPCIVKR</sequence>
<dbReference type="PROSITE" id="PS50940">
    <property type="entry name" value="CHIT_BIND_II"/>
    <property type="match status" value="1"/>
</dbReference>
<dbReference type="SUPFAM" id="SSF57625">
    <property type="entry name" value="Invertebrate chitin-binding proteins"/>
    <property type="match status" value="1"/>
</dbReference>
<feature type="compositionally biased region" description="Basic and acidic residues" evidence="1">
    <location>
        <begin position="120"/>
        <end position="129"/>
    </location>
</feature>
<feature type="domain" description="Chitin-binding type-2" evidence="3">
    <location>
        <begin position="41"/>
        <end position="99"/>
    </location>
</feature>
<proteinExistence type="predicted"/>
<feature type="chain" id="PRO_5035749616" evidence="2">
    <location>
        <begin position="30"/>
        <end position="545"/>
    </location>
</feature>
<keyword evidence="5" id="KW-1185">Reference proteome</keyword>
<evidence type="ECO:0000256" key="1">
    <source>
        <dbReference type="SAM" id="MobiDB-lite"/>
    </source>
</evidence>
<dbReference type="EMBL" id="CAKXAJ010025297">
    <property type="protein sequence ID" value="CAH2237853.1"/>
    <property type="molecule type" value="Genomic_DNA"/>
</dbReference>
<name>A0A8S4RKC4_9NEOP</name>
<evidence type="ECO:0000256" key="2">
    <source>
        <dbReference type="SAM" id="SignalP"/>
    </source>
</evidence>
<dbReference type="SMART" id="SM00494">
    <property type="entry name" value="ChtBD2"/>
    <property type="match status" value="1"/>
</dbReference>
<gene>
    <name evidence="4" type="primary">jg2399</name>
    <name evidence="4" type="ORF">PAEG_LOCUS15021</name>
</gene>
<dbReference type="Pfam" id="PF01607">
    <property type="entry name" value="CBM_14"/>
    <property type="match status" value="1"/>
</dbReference>
<dbReference type="PANTHER" id="PTHR22933:SF44">
    <property type="entry name" value="RE15157P"/>
    <property type="match status" value="1"/>
</dbReference>
<dbReference type="InterPro" id="IPR052976">
    <property type="entry name" value="Scoloptoxin-like"/>
</dbReference>
<evidence type="ECO:0000313" key="5">
    <source>
        <dbReference type="Proteomes" id="UP000838756"/>
    </source>
</evidence>
<reference evidence="4" key="1">
    <citation type="submission" date="2022-03" db="EMBL/GenBank/DDBJ databases">
        <authorList>
            <person name="Lindestad O."/>
        </authorList>
    </citation>
    <scope>NUCLEOTIDE SEQUENCE</scope>
</reference>
<feature type="compositionally biased region" description="Polar residues" evidence="1">
    <location>
        <begin position="458"/>
        <end position="474"/>
    </location>
</feature>
<dbReference type="AlphaFoldDB" id="A0A8S4RKC4"/>
<feature type="region of interest" description="Disordered" evidence="1">
    <location>
        <begin position="338"/>
        <end position="359"/>
    </location>
</feature>
<feature type="region of interest" description="Disordered" evidence="1">
    <location>
        <begin position="163"/>
        <end position="189"/>
    </location>
</feature>
<dbReference type="Proteomes" id="UP000838756">
    <property type="component" value="Unassembled WGS sequence"/>
</dbReference>
<accession>A0A8S4RKC4</accession>